<dbReference type="Proteomes" id="UP000439903">
    <property type="component" value="Unassembled WGS sequence"/>
</dbReference>
<proteinExistence type="predicted"/>
<gene>
    <name evidence="1" type="ORF">F8M41_013996</name>
</gene>
<sequence>MKYSLSWVKMLKKVVNNLPPKFLRLKLLDFLTRVETKKKKRNKATTYFVLFRKFEVCVFIIQRKKIH</sequence>
<dbReference type="AlphaFoldDB" id="A0A8H3WX18"/>
<evidence type="ECO:0000313" key="1">
    <source>
        <dbReference type="EMBL" id="KAF0362937.1"/>
    </source>
</evidence>
<protein>
    <submittedName>
        <fullName evidence="1">Uncharacterized protein</fullName>
    </submittedName>
</protein>
<comment type="caution">
    <text evidence="1">The sequence shown here is derived from an EMBL/GenBank/DDBJ whole genome shotgun (WGS) entry which is preliminary data.</text>
</comment>
<organism evidence="1 2">
    <name type="scientific">Gigaspora margarita</name>
    <dbReference type="NCBI Taxonomy" id="4874"/>
    <lineage>
        <taxon>Eukaryota</taxon>
        <taxon>Fungi</taxon>
        <taxon>Fungi incertae sedis</taxon>
        <taxon>Mucoromycota</taxon>
        <taxon>Glomeromycotina</taxon>
        <taxon>Glomeromycetes</taxon>
        <taxon>Diversisporales</taxon>
        <taxon>Gigasporaceae</taxon>
        <taxon>Gigaspora</taxon>
    </lineage>
</organism>
<name>A0A8H3WX18_GIGMA</name>
<dbReference type="EMBL" id="WTPW01002842">
    <property type="protein sequence ID" value="KAF0362937.1"/>
    <property type="molecule type" value="Genomic_DNA"/>
</dbReference>
<reference evidence="1 2" key="1">
    <citation type="journal article" date="2019" name="Environ. Microbiol.">
        <title>At the nexus of three kingdoms: the genome of the mycorrhizal fungus Gigaspora margarita provides insights into plant, endobacterial and fungal interactions.</title>
        <authorList>
            <person name="Venice F."/>
            <person name="Ghignone S."/>
            <person name="Salvioli di Fossalunga A."/>
            <person name="Amselem J."/>
            <person name="Novero M."/>
            <person name="Xianan X."/>
            <person name="Sedzielewska Toro K."/>
            <person name="Morin E."/>
            <person name="Lipzen A."/>
            <person name="Grigoriev I.V."/>
            <person name="Henrissat B."/>
            <person name="Martin F.M."/>
            <person name="Bonfante P."/>
        </authorList>
    </citation>
    <scope>NUCLEOTIDE SEQUENCE [LARGE SCALE GENOMIC DNA]</scope>
    <source>
        <strain evidence="1 2">BEG34</strain>
    </source>
</reference>
<keyword evidence="2" id="KW-1185">Reference proteome</keyword>
<accession>A0A8H3WX18</accession>
<evidence type="ECO:0000313" key="2">
    <source>
        <dbReference type="Proteomes" id="UP000439903"/>
    </source>
</evidence>